<dbReference type="EMBL" id="CP039865">
    <property type="protein sequence ID" value="QCK87410.1"/>
    <property type="molecule type" value="Genomic_DNA"/>
</dbReference>
<dbReference type="RefSeq" id="WP_137100739.1">
    <property type="nucleotide sequence ID" value="NZ_CP039865.1"/>
</dbReference>
<name>A0A4D7QI65_9HYPH</name>
<dbReference type="Gene3D" id="1.25.40.20">
    <property type="entry name" value="Ankyrin repeat-containing domain"/>
    <property type="match status" value="1"/>
</dbReference>
<keyword evidence="3" id="KW-1185">Reference proteome</keyword>
<dbReference type="KEGG" id="paqt:E8L99_17425"/>
<dbReference type="OrthoDB" id="7365721at2"/>
<evidence type="ECO:0000313" key="3">
    <source>
        <dbReference type="Proteomes" id="UP000298588"/>
    </source>
</evidence>
<evidence type="ECO:0000256" key="1">
    <source>
        <dbReference type="ARBA" id="ARBA00022737"/>
    </source>
</evidence>
<dbReference type="PANTHER" id="PTHR24161:SF85">
    <property type="entry name" value="PALMITOYLTRANSFERASE HIP14"/>
    <property type="match status" value="1"/>
</dbReference>
<dbReference type="SUPFAM" id="SSF48403">
    <property type="entry name" value="Ankyrin repeat"/>
    <property type="match status" value="1"/>
</dbReference>
<accession>A0A4D7QI65</accession>
<proteinExistence type="predicted"/>
<dbReference type="InterPro" id="IPR036770">
    <property type="entry name" value="Ankyrin_rpt-contain_sf"/>
</dbReference>
<keyword evidence="1" id="KW-0677">Repeat</keyword>
<dbReference type="InterPro" id="IPR002110">
    <property type="entry name" value="Ankyrin_rpt"/>
</dbReference>
<dbReference type="SMART" id="SM00248">
    <property type="entry name" value="ANK"/>
    <property type="match status" value="3"/>
</dbReference>
<protein>
    <submittedName>
        <fullName evidence="2">Uncharacterized protein</fullName>
    </submittedName>
</protein>
<dbReference type="PANTHER" id="PTHR24161">
    <property type="entry name" value="ANK_REP_REGION DOMAIN-CONTAINING PROTEIN-RELATED"/>
    <property type="match status" value="1"/>
</dbReference>
<dbReference type="Proteomes" id="UP000298588">
    <property type="component" value="Chromosome"/>
</dbReference>
<organism evidence="2 3">
    <name type="scientific">Phreatobacter aquaticus</name>
    <dbReference type="NCBI Taxonomy" id="2570229"/>
    <lineage>
        <taxon>Bacteria</taxon>
        <taxon>Pseudomonadati</taxon>
        <taxon>Pseudomonadota</taxon>
        <taxon>Alphaproteobacteria</taxon>
        <taxon>Hyphomicrobiales</taxon>
        <taxon>Phreatobacteraceae</taxon>
        <taxon>Phreatobacter</taxon>
    </lineage>
</organism>
<reference evidence="2 3" key="1">
    <citation type="submission" date="2019-04" db="EMBL/GenBank/DDBJ databases">
        <title>Phreatobacter aquaticus sp. nov.</title>
        <authorList>
            <person name="Choi A."/>
            <person name="Baek K."/>
        </authorList>
    </citation>
    <scope>NUCLEOTIDE SEQUENCE [LARGE SCALE GENOMIC DNA]</scope>
    <source>
        <strain evidence="2 3">NMCR1094</strain>
    </source>
</reference>
<gene>
    <name evidence="2" type="ORF">E8L99_17425</name>
</gene>
<dbReference type="AlphaFoldDB" id="A0A4D7QI65"/>
<evidence type="ECO:0000313" key="2">
    <source>
        <dbReference type="EMBL" id="QCK87410.1"/>
    </source>
</evidence>
<sequence>MTRIDEYDFGIAHPADRDLTAAAFRCEPLGIVRALRQGALVDVASRNGFTPLMWVAFRSAVGFDPIGAARWLIAAGSDINRSGGKPPTVALTLACEMGSTALVEHMLLSGADPNPPAHVDPPLHSALPQLDIVRLLLSAGAERTRLWNGLTALDRYEELWRDPRHGDPDQDALIRHLLG</sequence>